<dbReference type="STRING" id="1805034.AUJ59_04040"/>
<feature type="compositionally biased region" description="Basic residues" evidence="9">
    <location>
        <begin position="96"/>
        <end position="113"/>
    </location>
</feature>
<evidence type="ECO:0000256" key="2">
    <source>
        <dbReference type="ARBA" id="ARBA00022730"/>
    </source>
</evidence>
<evidence type="ECO:0000313" key="11">
    <source>
        <dbReference type="Proteomes" id="UP000183144"/>
    </source>
</evidence>
<comment type="subunit">
    <text evidence="7">Part of the 30S ribosomal subunit. Forms a loose heterodimer with protein S19. Forms two bridges to the 50S subunit in the 70S ribosome.</text>
</comment>
<dbReference type="HAMAP" id="MF_01315">
    <property type="entry name" value="Ribosomal_uS13"/>
    <property type="match status" value="1"/>
</dbReference>
<dbReference type="GO" id="GO:0019843">
    <property type="term" value="F:rRNA binding"/>
    <property type="evidence" value="ECO:0007669"/>
    <property type="project" value="UniProtKB-UniRule"/>
</dbReference>
<proteinExistence type="inferred from homology"/>
<dbReference type="GO" id="GO:0005829">
    <property type="term" value="C:cytosol"/>
    <property type="evidence" value="ECO:0007669"/>
    <property type="project" value="TreeGrafter"/>
</dbReference>
<keyword evidence="2 7" id="KW-0699">rRNA-binding</keyword>
<dbReference type="GO" id="GO:0015935">
    <property type="term" value="C:small ribosomal subunit"/>
    <property type="evidence" value="ECO:0007669"/>
    <property type="project" value="TreeGrafter"/>
</dbReference>
<protein>
    <recommendedName>
        <fullName evidence="6 7">Small ribosomal subunit protein uS13</fullName>
    </recommendedName>
</protein>
<evidence type="ECO:0000256" key="1">
    <source>
        <dbReference type="ARBA" id="ARBA00008080"/>
    </source>
</evidence>
<sequence>MPRISGVDVPQNKRTEIALHYIYGIGRQNVGKILKLANVDGNKRAKDLTSDEVMRLQKAVETIPTEGSLRKIVTENIKRLRQIGTYRGLRHAHRLPARGQRTRHNARTKRGKRMTVGALKKEEAAKVEEAKKEEVKK</sequence>
<dbReference type="NCBIfam" id="TIGR03631">
    <property type="entry name" value="uS13_bact"/>
    <property type="match status" value="1"/>
</dbReference>
<keyword evidence="5 7" id="KW-0687">Ribonucleoprotein</keyword>
<organism evidence="10 11">
    <name type="scientific">Candidatus Beckwithbacteria bacterium CG1_02_47_37</name>
    <dbReference type="NCBI Taxonomy" id="1805034"/>
    <lineage>
        <taxon>Bacteria</taxon>
        <taxon>Candidatus Beckwithiibacteriota</taxon>
    </lineage>
</organism>
<name>A0A1J4RR59_9BACT</name>
<dbReference type="InterPro" id="IPR019980">
    <property type="entry name" value="Ribosomal_uS13_bac-type"/>
</dbReference>
<feature type="region of interest" description="Disordered" evidence="9">
    <location>
        <begin position="96"/>
        <end position="137"/>
    </location>
</feature>
<dbReference type="GO" id="GO:0003735">
    <property type="term" value="F:structural constituent of ribosome"/>
    <property type="evidence" value="ECO:0007669"/>
    <property type="project" value="InterPro"/>
</dbReference>
<feature type="compositionally biased region" description="Basic and acidic residues" evidence="9">
    <location>
        <begin position="119"/>
        <end position="137"/>
    </location>
</feature>
<evidence type="ECO:0000256" key="6">
    <source>
        <dbReference type="ARBA" id="ARBA00035166"/>
    </source>
</evidence>
<comment type="caution">
    <text evidence="10">The sequence shown here is derived from an EMBL/GenBank/DDBJ whole genome shotgun (WGS) entry which is preliminary data.</text>
</comment>
<comment type="function">
    <text evidence="7">Located at the top of the head of the 30S subunit, it contacts several helices of the 16S rRNA. In the 70S ribosome it contacts the 23S rRNA (bridge B1a) and protein L5 of the 50S subunit (bridge B1b), connecting the 2 subunits; these bridges are implicated in subunit movement. Contacts the tRNAs in the A and P-sites.</text>
</comment>
<dbReference type="EMBL" id="MNUI01000074">
    <property type="protein sequence ID" value="OIN88374.1"/>
    <property type="molecule type" value="Genomic_DNA"/>
</dbReference>
<dbReference type="GO" id="GO:0006412">
    <property type="term" value="P:translation"/>
    <property type="evidence" value="ECO:0007669"/>
    <property type="project" value="UniProtKB-UniRule"/>
</dbReference>
<accession>A0A1J4RR59</accession>
<evidence type="ECO:0000256" key="4">
    <source>
        <dbReference type="ARBA" id="ARBA00022980"/>
    </source>
</evidence>
<evidence type="ECO:0000256" key="3">
    <source>
        <dbReference type="ARBA" id="ARBA00022884"/>
    </source>
</evidence>
<reference evidence="10 11" key="1">
    <citation type="journal article" date="2016" name="Environ. Microbiol.">
        <title>Genomic resolution of a cold subsurface aquifer community provides metabolic insights for novel microbes adapted to high CO concentrations.</title>
        <authorList>
            <person name="Probst A.J."/>
            <person name="Castelle C.J."/>
            <person name="Singh A."/>
            <person name="Brown C.T."/>
            <person name="Anantharaman K."/>
            <person name="Sharon I."/>
            <person name="Hug L.A."/>
            <person name="Burstein D."/>
            <person name="Emerson J.B."/>
            <person name="Thomas B.C."/>
            <person name="Banfield J.F."/>
        </authorList>
    </citation>
    <scope>NUCLEOTIDE SEQUENCE [LARGE SCALE GENOMIC DNA]</scope>
    <source>
        <strain evidence="10">CG1_02_47_37</strain>
    </source>
</reference>
<dbReference type="Proteomes" id="UP000183144">
    <property type="component" value="Unassembled WGS sequence"/>
</dbReference>
<keyword evidence="4 7" id="KW-0689">Ribosomal protein</keyword>
<dbReference type="FunFam" id="1.10.8.50:FF:000001">
    <property type="entry name" value="30S ribosomal protein S13"/>
    <property type="match status" value="1"/>
</dbReference>
<evidence type="ECO:0000256" key="8">
    <source>
        <dbReference type="RuleBase" id="RU003830"/>
    </source>
</evidence>
<dbReference type="GO" id="GO:0000049">
    <property type="term" value="F:tRNA binding"/>
    <property type="evidence" value="ECO:0007669"/>
    <property type="project" value="UniProtKB-UniRule"/>
</dbReference>
<dbReference type="PANTHER" id="PTHR10871">
    <property type="entry name" value="30S RIBOSOMAL PROTEIN S13/40S RIBOSOMAL PROTEIN S18"/>
    <property type="match status" value="1"/>
</dbReference>
<dbReference type="PROSITE" id="PS50159">
    <property type="entry name" value="RIBOSOMAL_S13_2"/>
    <property type="match status" value="1"/>
</dbReference>
<dbReference type="PIRSF" id="PIRSF002134">
    <property type="entry name" value="Ribosomal_S13"/>
    <property type="match status" value="1"/>
</dbReference>
<evidence type="ECO:0000313" key="10">
    <source>
        <dbReference type="EMBL" id="OIN88374.1"/>
    </source>
</evidence>
<dbReference type="SUPFAM" id="SSF46946">
    <property type="entry name" value="S13-like H2TH domain"/>
    <property type="match status" value="1"/>
</dbReference>
<dbReference type="InterPro" id="IPR010979">
    <property type="entry name" value="Ribosomal_uS13-like_H2TH"/>
</dbReference>
<gene>
    <name evidence="7" type="primary">rpsM</name>
    <name evidence="10" type="ORF">AUJ59_04040</name>
</gene>
<dbReference type="Pfam" id="PF00416">
    <property type="entry name" value="Ribosomal_S13"/>
    <property type="match status" value="1"/>
</dbReference>
<evidence type="ECO:0000256" key="7">
    <source>
        <dbReference type="HAMAP-Rule" id="MF_01315"/>
    </source>
</evidence>
<dbReference type="AlphaFoldDB" id="A0A1J4RR59"/>
<keyword evidence="7" id="KW-0820">tRNA-binding</keyword>
<dbReference type="Gene3D" id="4.10.910.10">
    <property type="entry name" value="30s ribosomal protein s13, domain 2"/>
    <property type="match status" value="1"/>
</dbReference>
<dbReference type="InterPro" id="IPR001892">
    <property type="entry name" value="Ribosomal_uS13"/>
</dbReference>
<keyword evidence="3 7" id="KW-0694">RNA-binding</keyword>
<comment type="similarity">
    <text evidence="1 7 8">Belongs to the universal ribosomal protein uS13 family.</text>
</comment>
<evidence type="ECO:0000256" key="9">
    <source>
        <dbReference type="SAM" id="MobiDB-lite"/>
    </source>
</evidence>
<evidence type="ECO:0000256" key="5">
    <source>
        <dbReference type="ARBA" id="ARBA00023274"/>
    </source>
</evidence>
<dbReference type="InterPro" id="IPR027437">
    <property type="entry name" value="Rbsml_uS13_C"/>
</dbReference>
<dbReference type="PANTHER" id="PTHR10871:SF1">
    <property type="entry name" value="SMALL RIBOSOMAL SUBUNIT PROTEIN US13M"/>
    <property type="match status" value="1"/>
</dbReference>
<dbReference type="Gene3D" id="1.10.8.50">
    <property type="match status" value="1"/>
</dbReference>